<dbReference type="SUPFAM" id="SSF82549">
    <property type="entry name" value="DAK1/DegV-like"/>
    <property type="match status" value="1"/>
</dbReference>
<dbReference type="Pfam" id="PF02733">
    <property type="entry name" value="Dak1"/>
    <property type="match status" value="1"/>
</dbReference>
<keyword evidence="7" id="KW-0319">Glycerol metabolism</keyword>
<dbReference type="InterPro" id="IPR036117">
    <property type="entry name" value="DhaL_dom_sf"/>
</dbReference>
<keyword evidence="5" id="KW-0547">Nucleotide-binding</keyword>
<dbReference type="SMART" id="SM01120">
    <property type="entry name" value="Dak2"/>
    <property type="match status" value="1"/>
</dbReference>
<feature type="active site" description="Tele-hemiaminal-histidine intermediate" evidence="11">
    <location>
        <position position="227"/>
    </location>
</feature>
<evidence type="ECO:0000256" key="8">
    <source>
        <dbReference type="ARBA" id="ARBA00022840"/>
    </source>
</evidence>
<dbReference type="Gene3D" id="3.30.1180.20">
    <property type="entry name" value="Dihydroxyacetone kinase, domain 2"/>
    <property type="match status" value="1"/>
</dbReference>
<reference evidence="16" key="1">
    <citation type="journal article" date="2015" name="BMC Genomics">
        <title>Genomic and transcriptomic analysis of the endophytic fungus Pestalotiopsis fici reveals its lifestyle and high potential for synthesis of natural products.</title>
        <authorList>
            <person name="Wang X."/>
            <person name="Zhang X."/>
            <person name="Liu L."/>
            <person name="Xiang M."/>
            <person name="Wang W."/>
            <person name="Sun X."/>
            <person name="Che Y."/>
            <person name="Guo L."/>
            <person name="Liu G."/>
            <person name="Guo L."/>
            <person name="Wang C."/>
            <person name="Yin W.B."/>
            <person name="Stadler M."/>
            <person name="Zhang X."/>
            <person name="Liu X."/>
        </authorList>
    </citation>
    <scope>NUCLEOTIDE SEQUENCE [LARGE SCALE GENOMIC DNA]</scope>
    <source>
        <strain evidence="16">W106-1 / CGMCC3.15140</strain>
    </source>
</reference>
<evidence type="ECO:0000256" key="10">
    <source>
        <dbReference type="ARBA" id="ARBA00048898"/>
    </source>
</evidence>
<dbReference type="GO" id="GO:0005524">
    <property type="term" value="F:ATP binding"/>
    <property type="evidence" value="ECO:0007669"/>
    <property type="project" value="UniProtKB-KW"/>
</dbReference>
<dbReference type="FunFam" id="1.25.40.340:FF:000001">
    <property type="entry name" value="Dihydroxyacetone kinase 1"/>
    <property type="match status" value="1"/>
</dbReference>
<dbReference type="FunFam" id="3.40.50.10440:FF:000001">
    <property type="entry name" value="Dihydroxyacetone kinase, DhaK subunit"/>
    <property type="match status" value="1"/>
</dbReference>
<feature type="binding site" evidence="12">
    <location>
        <position position="108"/>
    </location>
    <ligand>
        <name>substrate</name>
    </ligand>
</feature>
<dbReference type="GO" id="GO:0019588">
    <property type="term" value="P:anaerobic glycerol catabolic process"/>
    <property type="evidence" value="ECO:0007669"/>
    <property type="project" value="UniProtKB-UniPathway"/>
</dbReference>
<dbReference type="GO" id="GO:0005829">
    <property type="term" value="C:cytosol"/>
    <property type="evidence" value="ECO:0007669"/>
    <property type="project" value="TreeGrafter"/>
</dbReference>
<evidence type="ECO:0000313" key="16">
    <source>
        <dbReference type="Proteomes" id="UP000030651"/>
    </source>
</evidence>
<dbReference type="STRING" id="1229662.W3WY20"/>
<dbReference type="GO" id="GO:0050354">
    <property type="term" value="F:triokinase activity"/>
    <property type="evidence" value="ECO:0007669"/>
    <property type="project" value="UniProtKB-EC"/>
</dbReference>
<dbReference type="FunFam" id="3.30.1180.20:FF:000001">
    <property type="entry name" value="Dihydroxyacetone kinase 1"/>
    <property type="match status" value="1"/>
</dbReference>
<dbReference type="UniPathway" id="UPA00617">
    <property type="reaction ID" value="UER00669"/>
</dbReference>
<keyword evidence="4" id="KW-0808">Transferase</keyword>
<keyword evidence="8" id="KW-0067">ATP-binding</keyword>
<dbReference type="GeneID" id="19273560"/>
<feature type="binding site" evidence="12">
    <location>
        <begin position="57"/>
        <end position="60"/>
    </location>
    <ligand>
        <name>substrate</name>
    </ligand>
</feature>
<dbReference type="PROSITE" id="PS51480">
    <property type="entry name" value="DHAL"/>
    <property type="match status" value="1"/>
</dbReference>
<evidence type="ECO:0000256" key="3">
    <source>
        <dbReference type="ARBA" id="ARBA00008757"/>
    </source>
</evidence>
<feature type="binding site" evidence="12">
    <location>
        <position position="113"/>
    </location>
    <ligand>
        <name>substrate</name>
    </ligand>
</feature>
<dbReference type="EMBL" id="KI912114">
    <property type="protein sequence ID" value="ETS78694.1"/>
    <property type="molecule type" value="Genomic_DNA"/>
</dbReference>
<protein>
    <recommendedName>
        <fullName evidence="17">Dihydroxyacetone kinase</fullName>
    </recommendedName>
</protein>
<evidence type="ECO:0000256" key="2">
    <source>
        <dbReference type="ARBA" id="ARBA00004778"/>
    </source>
</evidence>
<evidence type="ECO:0000256" key="1">
    <source>
        <dbReference type="ARBA" id="ARBA00003264"/>
    </source>
</evidence>
<comment type="similarity">
    <text evidence="3">Belongs to the dihydroxyacetone kinase (DAK) family.</text>
</comment>
<dbReference type="Gene3D" id="3.40.50.10440">
    <property type="entry name" value="Dihydroxyacetone kinase, domain 1"/>
    <property type="match status" value="1"/>
</dbReference>
<dbReference type="RefSeq" id="XP_007835319.1">
    <property type="nucleotide sequence ID" value="XM_007837128.1"/>
</dbReference>
<dbReference type="InterPro" id="IPR004006">
    <property type="entry name" value="DhaK_dom"/>
</dbReference>
<dbReference type="KEGG" id="pfy:PFICI_08547"/>
<dbReference type="Pfam" id="PF02734">
    <property type="entry name" value="Dak2"/>
    <property type="match status" value="1"/>
</dbReference>
<evidence type="ECO:0000256" key="6">
    <source>
        <dbReference type="ARBA" id="ARBA00022777"/>
    </source>
</evidence>
<evidence type="ECO:0000256" key="7">
    <source>
        <dbReference type="ARBA" id="ARBA00022798"/>
    </source>
</evidence>
<dbReference type="OMA" id="TYSGTYM"/>
<comment type="function">
    <text evidence="1">Catalyzes both the phosphorylation of dihydroxyacetone and of glyceraldehyde.</text>
</comment>
<proteinExistence type="inferred from homology"/>
<sequence length="597" mass="62899">MSQKHFIDNENTSGLIEDALESLMLQNGALHVDKKNKIVYNAAHKPEQCVTLIAGGGAGHEPAHAMYVGSGMLSAAVSGNLFASPSVKQIYQCASTAQGAAGTILIIKNYTGDVFHFHQAAEKLRATLGGRIEVVVVADDVAVGRRQGGKVGRRGLAGTVLVHKILGAMAASRLPIDQCLDMAREVNASLATMGVSLDHVRIPGTSPRAAEDQAIGPDEMELGMGIHNETGAQRLRPRPDSTTVINLMLDYLLFQDDEDRAFVDFGDAEAVVLMVNNLGALSVLELSAITLKVSQQLGLRGIKPSRTYSGTYMTSLNGPGFSITLLRASKDMLAYLDAPTSALGWSRSIEHNIIIPWSPTASTPSTELAHANAGLTNTDLLGPKVDAVLLRSAVTSACQAAIAAAPSITKFDMIVGDGDCGSTLQRACEEVMKMVMTTTPARNGSAIEHLLRIAHTIEDSMDGTSGAIYGLFFNGLVSGVREIEGDAEMTYAHWIQAARTALQTVQKVTPARAGDRTLMDALEPFVDTLQRGSGLAASVAAVTHGADRTKGMQPKFGRAVYVNEAGWDAVPDPGAMGVVALVQGLAEGISSFGASPQ</sequence>
<dbReference type="Proteomes" id="UP000030651">
    <property type="component" value="Unassembled WGS sequence"/>
</dbReference>
<evidence type="ECO:0000259" key="14">
    <source>
        <dbReference type="PROSITE" id="PS51481"/>
    </source>
</evidence>
<dbReference type="PANTHER" id="PTHR28629:SF14">
    <property type="entry name" value="DIHYDROXYACETONE KINASE 1"/>
    <property type="match status" value="1"/>
</dbReference>
<comment type="catalytic activity">
    <reaction evidence="10">
        <text>dihydroxyacetone + ATP = dihydroxyacetone phosphate + ADP + H(+)</text>
        <dbReference type="Rhea" id="RHEA:15773"/>
        <dbReference type="ChEBI" id="CHEBI:15378"/>
        <dbReference type="ChEBI" id="CHEBI:16016"/>
        <dbReference type="ChEBI" id="CHEBI:30616"/>
        <dbReference type="ChEBI" id="CHEBI:57642"/>
        <dbReference type="ChEBI" id="CHEBI:456216"/>
        <dbReference type="EC" id="2.7.1.29"/>
    </reaction>
</comment>
<name>W3WY20_PESFW</name>
<organism evidence="15 16">
    <name type="scientific">Pestalotiopsis fici (strain W106-1 / CGMCC3.15140)</name>
    <dbReference type="NCBI Taxonomy" id="1229662"/>
    <lineage>
        <taxon>Eukaryota</taxon>
        <taxon>Fungi</taxon>
        <taxon>Dikarya</taxon>
        <taxon>Ascomycota</taxon>
        <taxon>Pezizomycotina</taxon>
        <taxon>Sordariomycetes</taxon>
        <taxon>Xylariomycetidae</taxon>
        <taxon>Amphisphaeriales</taxon>
        <taxon>Sporocadaceae</taxon>
        <taxon>Pestalotiopsis</taxon>
    </lineage>
</organism>
<dbReference type="HOGENOM" id="CLU_017054_6_0_1"/>
<evidence type="ECO:0000259" key="13">
    <source>
        <dbReference type="PROSITE" id="PS51480"/>
    </source>
</evidence>
<feature type="domain" description="DhaL" evidence="13">
    <location>
        <begin position="388"/>
        <end position="587"/>
    </location>
</feature>
<dbReference type="NCBIfam" id="TIGR02361">
    <property type="entry name" value="dak_ATP"/>
    <property type="match status" value="1"/>
</dbReference>
<evidence type="ECO:0000256" key="9">
    <source>
        <dbReference type="ARBA" id="ARBA00047974"/>
    </source>
</evidence>
<dbReference type="PANTHER" id="PTHR28629">
    <property type="entry name" value="TRIOKINASE/FMN CYCLASE"/>
    <property type="match status" value="1"/>
</dbReference>
<dbReference type="FunCoup" id="W3WY20">
    <property type="interactions" value="413"/>
</dbReference>
<comment type="catalytic activity">
    <reaction evidence="9">
        <text>D-glyceraldehyde + ATP = D-glyceraldehyde 3-phosphate + ADP + H(+)</text>
        <dbReference type="Rhea" id="RHEA:13941"/>
        <dbReference type="ChEBI" id="CHEBI:15378"/>
        <dbReference type="ChEBI" id="CHEBI:17378"/>
        <dbReference type="ChEBI" id="CHEBI:30616"/>
        <dbReference type="ChEBI" id="CHEBI:59776"/>
        <dbReference type="ChEBI" id="CHEBI:456216"/>
        <dbReference type="EC" id="2.7.1.28"/>
    </reaction>
</comment>
<dbReference type="eggNOG" id="KOG2426">
    <property type="taxonomic scope" value="Eukaryota"/>
</dbReference>
<keyword evidence="16" id="KW-1185">Reference proteome</keyword>
<evidence type="ECO:0000256" key="11">
    <source>
        <dbReference type="PIRSR" id="PIRSR612734-1"/>
    </source>
</evidence>
<dbReference type="Gene3D" id="1.25.40.340">
    <property type="match status" value="1"/>
</dbReference>
<comment type="pathway">
    <text evidence="2">Polyol metabolism; glycerol fermentation; glycerone phosphate from glycerol (oxidative route): step 2/2.</text>
</comment>
<dbReference type="InterPro" id="IPR050861">
    <property type="entry name" value="Dihydroxyacetone_Kinase"/>
</dbReference>
<dbReference type="SUPFAM" id="SSF101473">
    <property type="entry name" value="DhaL-like"/>
    <property type="match status" value="1"/>
</dbReference>
<dbReference type="InterPro" id="IPR012734">
    <property type="entry name" value="DhaK_ATP"/>
</dbReference>
<dbReference type="PROSITE" id="PS51481">
    <property type="entry name" value="DHAK"/>
    <property type="match status" value="1"/>
</dbReference>
<dbReference type="OrthoDB" id="1724672at2759"/>
<dbReference type="AlphaFoldDB" id="W3WY20"/>
<accession>W3WY20</accession>
<gene>
    <name evidence="15" type="ORF">PFICI_08547</name>
</gene>
<evidence type="ECO:0008006" key="17">
    <source>
        <dbReference type="Google" id="ProtNLM"/>
    </source>
</evidence>
<evidence type="ECO:0000313" key="15">
    <source>
        <dbReference type="EMBL" id="ETS78694.1"/>
    </source>
</evidence>
<dbReference type="GO" id="GO:0004371">
    <property type="term" value="F:glycerone kinase activity"/>
    <property type="evidence" value="ECO:0007669"/>
    <property type="project" value="UniProtKB-EC"/>
</dbReference>
<evidence type="ECO:0000256" key="5">
    <source>
        <dbReference type="ARBA" id="ARBA00022741"/>
    </source>
</evidence>
<dbReference type="InParanoid" id="W3WY20"/>
<evidence type="ECO:0000256" key="4">
    <source>
        <dbReference type="ARBA" id="ARBA00022679"/>
    </source>
</evidence>
<feature type="domain" description="DhaK" evidence="14">
    <location>
        <begin position="11"/>
        <end position="345"/>
    </location>
</feature>
<evidence type="ECO:0000256" key="12">
    <source>
        <dbReference type="PIRSR" id="PIRSR612734-2"/>
    </source>
</evidence>
<dbReference type="InterPro" id="IPR004007">
    <property type="entry name" value="DhaL_dom"/>
</dbReference>
<keyword evidence="6" id="KW-0418">Kinase</keyword>